<sequence>MVLDTANSDTDPFAPPADDSDPYSDPSQPAGTRYSIDASVLPKPIPLLGIGFSAEKLQLLLRQKIQTAQTTLRRPVTQSEADAFAFWSAKQLQIISYGNPCGIGGGLYRAYSTHDTFRFPFYQPSAEKLWDANGKFQLSGGFLRGQRALIVVHIARAVAYGALGQIIGQILFAGYAASVGGVGEIGDKRLKVYMEALRMDRKERKDTLLKGGRPGQSTQAPVGKQQSMLSQSDAGESEEEARELAGTYTDVGVPDTTNMSPTQSSPVRGRRPASYQETPSQPSYDYDEASSSGGLGMNDDTLPSSTSPPQQTGSAWDRIRSGSKSSQNLNKPKSSWPSTQAEATKRESAWAQRQADTRPSTEDSFSYSKVDGERDLAKSEAQKEFDAKVERERRGGSFTGGGDLKRW</sequence>
<comment type="caution">
    <text evidence="2">The sequence shown here is derived from an EMBL/GenBank/DDBJ whole genome shotgun (WGS) entry which is preliminary data.</text>
</comment>
<keyword evidence="3" id="KW-1185">Reference proteome</keyword>
<dbReference type="AlphaFoldDB" id="A0A9P7ZAM2"/>
<name>A0A9P7ZAM2_9HELO</name>
<dbReference type="Proteomes" id="UP000887226">
    <property type="component" value="Unassembled WGS sequence"/>
</dbReference>
<accession>A0A9P7ZAM2</accession>
<feature type="compositionally biased region" description="Polar residues" evidence="1">
    <location>
        <begin position="255"/>
        <end position="266"/>
    </location>
</feature>
<reference evidence="2" key="1">
    <citation type="journal article" date="2021" name="IMA Fungus">
        <title>Genomic characterization of three marine fungi, including Emericellopsis atlantica sp. nov. with signatures of a generalist lifestyle and marine biomass degradation.</title>
        <authorList>
            <person name="Hagestad O.C."/>
            <person name="Hou L."/>
            <person name="Andersen J.H."/>
            <person name="Hansen E.H."/>
            <person name="Altermark B."/>
            <person name="Li C."/>
            <person name="Kuhnert E."/>
            <person name="Cox R.J."/>
            <person name="Crous P.W."/>
            <person name="Spatafora J.W."/>
            <person name="Lail K."/>
            <person name="Amirebrahimi M."/>
            <person name="Lipzen A."/>
            <person name="Pangilinan J."/>
            <person name="Andreopoulos W."/>
            <person name="Hayes R.D."/>
            <person name="Ng V."/>
            <person name="Grigoriev I.V."/>
            <person name="Jackson S.A."/>
            <person name="Sutton T.D.S."/>
            <person name="Dobson A.D.W."/>
            <person name="Rama T."/>
        </authorList>
    </citation>
    <scope>NUCLEOTIDE SEQUENCE</scope>
    <source>
        <strain evidence="2">TRa3180A</strain>
    </source>
</reference>
<feature type="compositionally biased region" description="Polar residues" evidence="1">
    <location>
        <begin position="322"/>
        <end position="342"/>
    </location>
</feature>
<protein>
    <submittedName>
        <fullName evidence="2">Uncharacterized protein</fullName>
    </submittedName>
</protein>
<evidence type="ECO:0000313" key="2">
    <source>
        <dbReference type="EMBL" id="KAG9248396.1"/>
    </source>
</evidence>
<organism evidence="2 3">
    <name type="scientific">Calycina marina</name>
    <dbReference type="NCBI Taxonomy" id="1763456"/>
    <lineage>
        <taxon>Eukaryota</taxon>
        <taxon>Fungi</taxon>
        <taxon>Dikarya</taxon>
        <taxon>Ascomycota</taxon>
        <taxon>Pezizomycotina</taxon>
        <taxon>Leotiomycetes</taxon>
        <taxon>Helotiales</taxon>
        <taxon>Pezizellaceae</taxon>
        <taxon>Calycina</taxon>
    </lineage>
</organism>
<evidence type="ECO:0000256" key="1">
    <source>
        <dbReference type="SAM" id="MobiDB-lite"/>
    </source>
</evidence>
<feature type="compositionally biased region" description="Polar residues" evidence="1">
    <location>
        <begin position="215"/>
        <end position="234"/>
    </location>
</feature>
<proteinExistence type="predicted"/>
<feature type="compositionally biased region" description="Low complexity" evidence="1">
    <location>
        <begin position="303"/>
        <end position="312"/>
    </location>
</feature>
<gene>
    <name evidence="2" type="ORF">BJ878DRAFT_46110</name>
</gene>
<dbReference type="OrthoDB" id="4204700at2759"/>
<feature type="compositionally biased region" description="Basic and acidic residues" evidence="1">
    <location>
        <begin position="370"/>
        <end position="395"/>
    </location>
</feature>
<dbReference type="EMBL" id="MU253750">
    <property type="protein sequence ID" value="KAG9248396.1"/>
    <property type="molecule type" value="Genomic_DNA"/>
</dbReference>
<feature type="compositionally biased region" description="Gly residues" evidence="1">
    <location>
        <begin position="397"/>
        <end position="407"/>
    </location>
</feature>
<feature type="region of interest" description="Disordered" evidence="1">
    <location>
        <begin position="204"/>
        <end position="407"/>
    </location>
</feature>
<evidence type="ECO:0000313" key="3">
    <source>
        <dbReference type="Proteomes" id="UP000887226"/>
    </source>
</evidence>
<feature type="region of interest" description="Disordered" evidence="1">
    <location>
        <begin position="1"/>
        <end position="31"/>
    </location>
</feature>